<evidence type="ECO:0000313" key="2">
    <source>
        <dbReference type="EMBL" id="MFC0313593.1"/>
    </source>
</evidence>
<dbReference type="InterPro" id="IPR036465">
    <property type="entry name" value="vWFA_dom_sf"/>
</dbReference>
<proteinExistence type="predicted"/>
<feature type="region of interest" description="Disordered" evidence="1">
    <location>
        <begin position="268"/>
        <end position="297"/>
    </location>
</feature>
<dbReference type="SUPFAM" id="SSF53300">
    <property type="entry name" value="vWA-like"/>
    <property type="match status" value="1"/>
</dbReference>
<organism evidence="2 3">
    <name type="scientific">Gordonia phosphorivorans</name>
    <dbReference type="NCBI Taxonomy" id="1056982"/>
    <lineage>
        <taxon>Bacteria</taxon>
        <taxon>Bacillati</taxon>
        <taxon>Actinomycetota</taxon>
        <taxon>Actinomycetes</taxon>
        <taxon>Mycobacteriales</taxon>
        <taxon>Gordoniaceae</taxon>
        <taxon>Gordonia</taxon>
    </lineage>
</organism>
<reference evidence="2 3" key="1">
    <citation type="submission" date="2024-09" db="EMBL/GenBank/DDBJ databases">
        <authorList>
            <person name="Sun Q."/>
            <person name="Mori K."/>
        </authorList>
    </citation>
    <scope>NUCLEOTIDE SEQUENCE [LARGE SCALE GENOMIC DNA]</scope>
    <source>
        <strain evidence="2 3">CCM 7957</strain>
    </source>
</reference>
<dbReference type="Proteomes" id="UP001589783">
    <property type="component" value="Unassembled WGS sequence"/>
</dbReference>
<gene>
    <name evidence="2" type="ORF">ACFFJD_01835</name>
</gene>
<accession>A0ABV6H400</accession>
<evidence type="ECO:0000256" key="1">
    <source>
        <dbReference type="SAM" id="MobiDB-lite"/>
    </source>
</evidence>
<dbReference type="RefSeq" id="WP_382360060.1">
    <property type="nucleotide sequence ID" value="NZ_JBHLWV010000006.1"/>
</dbReference>
<dbReference type="EMBL" id="JBHLWV010000006">
    <property type="protein sequence ID" value="MFC0313593.1"/>
    <property type="molecule type" value="Genomic_DNA"/>
</dbReference>
<comment type="caution">
    <text evidence="2">The sequence shown here is derived from an EMBL/GenBank/DDBJ whole genome shotgun (WGS) entry which is preliminary data.</text>
</comment>
<sequence length="545" mass="56714">MHVYERADAALTELCEQLDVAGPAPRLGAAQPGLAVRVDPGRYRLTDRDLRVDIAAFTGRLRAPRFAAVACAAAAVVDASADAATVGDLSDVERAAVTHLLHLHHAARIRGLGVENVGAVTAAADVLWQPDQYDRDTLLAVGVWDVLPRVDSAVLPAAAVTALYDAVRQQLGDRQFGAWQLLWRRALAGRPTPRRSPQLEDWVVLARQWLELHAETFGGVQVTAAAAPVLTGAELFTPNPVADPLGRQLTADLADAAQQALADSAATAALVGDRPRRPGVGGAVADRDAGGAGGAMMSGQRVLTWREPAAGDRRNLRIFRDGLTVAGHRSPSMAPTPVPYPSGRLNPRQLVARAGQIATGRQVTATPWTAIRPVPRTAEVLRLGVIVDASATMRPWVEMATSLAWAAAHAVDQRGGQHTMWAFGGEAFVVVGDGVAPPKVPVISDPGSGSAGCGAAVTAARSALTGRGAGLLVVITDGLLPDSQDVQDAIDDAHADGFQLVWALAGIGGDRFIPAGVSVVDQPAPAAMAEAITSAALSVLTSSYR</sequence>
<keyword evidence="3" id="KW-1185">Reference proteome</keyword>
<name>A0ABV6H400_9ACTN</name>
<evidence type="ECO:0000313" key="3">
    <source>
        <dbReference type="Proteomes" id="UP001589783"/>
    </source>
</evidence>
<protein>
    <submittedName>
        <fullName evidence="2">VWA domain-containing protein</fullName>
    </submittedName>
</protein>